<reference evidence="4 5" key="1">
    <citation type="submission" date="2024-10" db="EMBL/GenBank/DDBJ databases">
        <title>Updated reference genomes for cyclostephanoid diatoms.</title>
        <authorList>
            <person name="Roberts W.R."/>
            <person name="Alverson A.J."/>
        </authorList>
    </citation>
    <scope>NUCLEOTIDE SEQUENCE [LARGE SCALE GENOMIC DNA]</scope>
    <source>
        <strain evidence="4 5">AJA228-03</strain>
    </source>
</reference>
<dbReference type="SUPFAM" id="SSF55961">
    <property type="entry name" value="Bet v1-like"/>
    <property type="match status" value="1"/>
</dbReference>
<dbReference type="EMBL" id="JALLPB020000473">
    <property type="protein sequence ID" value="KAL3808750.1"/>
    <property type="molecule type" value="Genomic_DNA"/>
</dbReference>
<evidence type="ECO:0000259" key="3">
    <source>
        <dbReference type="Pfam" id="PF03364"/>
    </source>
</evidence>
<dbReference type="AlphaFoldDB" id="A0ABD3R6W7"/>
<protein>
    <recommendedName>
        <fullName evidence="3">Coenzyme Q-binding protein COQ10 START domain-containing protein</fullName>
    </recommendedName>
</protein>
<proteinExistence type="predicted"/>
<dbReference type="InterPro" id="IPR023393">
    <property type="entry name" value="START-like_dom_sf"/>
</dbReference>
<keyword evidence="2" id="KW-1133">Transmembrane helix</keyword>
<evidence type="ECO:0000313" key="5">
    <source>
        <dbReference type="Proteomes" id="UP001530377"/>
    </source>
</evidence>
<feature type="region of interest" description="Disordered" evidence="1">
    <location>
        <begin position="99"/>
        <end position="118"/>
    </location>
</feature>
<gene>
    <name evidence="4" type="ORF">ACHAXA_010943</name>
</gene>
<evidence type="ECO:0000256" key="1">
    <source>
        <dbReference type="SAM" id="MobiDB-lite"/>
    </source>
</evidence>
<keyword evidence="2" id="KW-0472">Membrane</keyword>
<evidence type="ECO:0000256" key="2">
    <source>
        <dbReference type="SAM" id="Phobius"/>
    </source>
</evidence>
<dbReference type="PANTHER" id="PTHR33824:SF7">
    <property type="entry name" value="POLYKETIDE CYCLASE_DEHYDRASE AND LIPID TRANSPORT SUPERFAMILY PROTEIN"/>
    <property type="match status" value="1"/>
</dbReference>
<dbReference type="PANTHER" id="PTHR33824">
    <property type="entry name" value="POLYKETIDE CYCLASE/DEHYDRASE AND LIPID TRANSPORT SUPERFAMILY PROTEIN"/>
    <property type="match status" value="1"/>
</dbReference>
<dbReference type="InterPro" id="IPR047137">
    <property type="entry name" value="ORF3"/>
</dbReference>
<name>A0ABD3R6W7_9STRA</name>
<dbReference type="Gene3D" id="3.30.530.20">
    <property type="match status" value="1"/>
</dbReference>
<dbReference type="Pfam" id="PF03364">
    <property type="entry name" value="Polyketide_cyc"/>
    <property type="match status" value="1"/>
</dbReference>
<keyword evidence="5" id="KW-1185">Reference proteome</keyword>
<feature type="compositionally biased region" description="Low complexity" evidence="1">
    <location>
        <begin position="71"/>
        <end position="83"/>
    </location>
</feature>
<keyword evidence="2" id="KW-0812">Transmembrane</keyword>
<feature type="transmembrane region" description="Helical" evidence="2">
    <location>
        <begin position="21"/>
        <end position="42"/>
    </location>
</feature>
<evidence type="ECO:0000313" key="4">
    <source>
        <dbReference type="EMBL" id="KAL3808750.1"/>
    </source>
</evidence>
<accession>A0ABD3R6W7</accession>
<dbReference type="InterPro" id="IPR005031">
    <property type="entry name" value="COQ10_START"/>
</dbReference>
<feature type="region of interest" description="Disordered" evidence="1">
    <location>
        <begin position="48"/>
        <end position="89"/>
    </location>
</feature>
<organism evidence="4 5">
    <name type="scientific">Cyclostephanos tholiformis</name>
    <dbReference type="NCBI Taxonomy" id="382380"/>
    <lineage>
        <taxon>Eukaryota</taxon>
        <taxon>Sar</taxon>
        <taxon>Stramenopiles</taxon>
        <taxon>Ochrophyta</taxon>
        <taxon>Bacillariophyta</taxon>
        <taxon>Coscinodiscophyceae</taxon>
        <taxon>Thalassiosirophycidae</taxon>
        <taxon>Stephanodiscales</taxon>
        <taxon>Stephanodiscaceae</taxon>
        <taxon>Cyclostephanos</taxon>
    </lineage>
</organism>
<feature type="domain" description="Coenzyme Q-binding protein COQ10 START" evidence="3">
    <location>
        <begin position="131"/>
        <end position="277"/>
    </location>
</feature>
<sequence>MPTLPSSSSSSSGRSRRVPRRVLHPVVVVVVVSILLLLLAIAEALRSSPPPPSIVASSSSSSCTRDDAVATSSSSSSTTTTTTRIGYVRKSRPGIPIRSSLNCHHDYEEQNDDDDGTDGRLVVCTASIALPFSEELAFDYFSDLTRQPSWCGYLHSVEYLDNDHDRGGRLDDDILDRDERDDDAHIPLRESRWTVGVRGLRFSWTARDTLIARPKRIEWESTSGLRNEGSVVFSTLGVGDVLDDDGTSSNIATMTTVTTATTTTTTSTLMTLRFKFVAPRIVSSLFRRSGKLRKYTEEVLLRNMLTDFRDVVLAETTSERGGGGGGERNGHDIR</sequence>
<dbReference type="Proteomes" id="UP001530377">
    <property type="component" value="Unassembled WGS sequence"/>
</dbReference>
<comment type="caution">
    <text evidence="4">The sequence shown here is derived from an EMBL/GenBank/DDBJ whole genome shotgun (WGS) entry which is preliminary data.</text>
</comment>